<comment type="caution">
    <text evidence="9">The sequence shown here is derived from an EMBL/GenBank/DDBJ whole genome shotgun (WGS) entry which is preliminary data.</text>
</comment>
<dbReference type="InterPro" id="IPR009100">
    <property type="entry name" value="AcylCoA_DH/oxidase_NM_dom_sf"/>
</dbReference>
<dbReference type="PANTHER" id="PTHR43884:SF12">
    <property type="entry name" value="ISOVALERYL-COA DEHYDROGENASE, MITOCHONDRIAL-RELATED"/>
    <property type="match status" value="1"/>
</dbReference>
<evidence type="ECO:0000256" key="3">
    <source>
        <dbReference type="ARBA" id="ARBA00022630"/>
    </source>
</evidence>
<evidence type="ECO:0000256" key="5">
    <source>
        <dbReference type="RuleBase" id="RU362125"/>
    </source>
</evidence>
<keyword evidence="4 5" id="KW-0274">FAD</keyword>
<proteinExistence type="inferred from homology"/>
<evidence type="ECO:0000256" key="4">
    <source>
        <dbReference type="ARBA" id="ARBA00022827"/>
    </source>
</evidence>
<dbReference type="Pfam" id="PF02771">
    <property type="entry name" value="Acyl-CoA_dh_N"/>
    <property type="match status" value="1"/>
</dbReference>
<protein>
    <submittedName>
        <fullName evidence="9">Acyl-CoA dehydrogenase family protein</fullName>
    </submittedName>
</protein>
<dbReference type="Gene3D" id="1.10.540.10">
    <property type="entry name" value="Acyl-CoA dehydrogenase/oxidase, N-terminal domain"/>
    <property type="match status" value="1"/>
</dbReference>
<reference evidence="9 10" key="1">
    <citation type="submission" date="2024-11" db="EMBL/GenBank/DDBJ databases">
        <authorList>
            <person name="Lucas J.A."/>
        </authorList>
    </citation>
    <scope>NUCLEOTIDE SEQUENCE [LARGE SCALE GENOMIC DNA]</scope>
    <source>
        <strain evidence="9 10">Z 5.4</strain>
    </source>
</reference>
<dbReference type="Pfam" id="PF02770">
    <property type="entry name" value="Acyl-CoA_dh_M"/>
    <property type="match status" value="1"/>
</dbReference>
<evidence type="ECO:0000256" key="1">
    <source>
        <dbReference type="ARBA" id="ARBA00001974"/>
    </source>
</evidence>
<accession>A0ABW8RD72</accession>
<dbReference type="RefSeq" id="WP_406580080.1">
    <property type="nucleotide sequence ID" value="NZ_JBJHQH010000004.1"/>
</dbReference>
<evidence type="ECO:0000313" key="10">
    <source>
        <dbReference type="Proteomes" id="UP001623041"/>
    </source>
</evidence>
<dbReference type="SUPFAM" id="SSF56645">
    <property type="entry name" value="Acyl-CoA dehydrogenase NM domain-like"/>
    <property type="match status" value="1"/>
</dbReference>
<evidence type="ECO:0000259" key="8">
    <source>
        <dbReference type="Pfam" id="PF02771"/>
    </source>
</evidence>
<feature type="domain" description="Acyl-CoA oxidase/dehydrogenase middle" evidence="7">
    <location>
        <begin position="122"/>
        <end position="217"/>
    </location>
</feature>
<evidence type="ECO:0000259" key="6">
    <source>
        <dbReference type="Pfam" id="PF00441"/>
    </source>
</evidence>
<dbReference type="Gene3D" id="1.20.140.10">
    <property type="entry name" value="Butyryl-CoA Dehydrogenase, subunit A, domain 3"/>
    <property type="match status" value="1"/>
</dbReference>
<dbReference type="Proteomes" id="UP001623041">
    <property type="component" value="Unassembled WGS sequence"/>
</dbReference>
<feature type="domain" description="Acyl-CoA dehydrogenase/oxidase C-terminal" evidence="6">
    <location>
        <begin position="229"/>
        <end position="375"/>
    </location>
</feature>
<organism evidence="9 10">
    <name type="scientific">Bacillus salipaludis</name>
    <dbReference type="NCBI Taxonomy" id="2547811"/>
    <lineage>
        <taxon>Bacteria</taxon>
        <taxon>Bacillati</taxon>
        <taxon>Bacillota</taxon>
        <taxon>Bacilli</taxon>
        <taxon>Bacillales</taxon>
        <taxon>Bacillaceae</taxon>
        <taxon>Bacillus</taxon>
    </lineage>
</organism>
<dbReference type="PROSITE" id="PS00072">
    <property type="entry name" value="ACYL_COA_DH_1"/>
    <property type="match status" value="1"/>
</dbReference>
<keyword evidence="3 5" id="KW-0285">Flavoprotein</keyword>
<sequence length="379" mass="41226">MNFDLTSEQEMIKRTIHQFADEEVAPGALDRDRTKQFPVGIFKKLAEMGIMGLPFPEEYGGAGADTVSFAIVVEELSRVCGSTGITYSAHISLGGAPLYLFGTEEQKQQYLTPICTGESFGAFGLTEPNAGSDAGGTSTSAKEINDEFVINGNKCFITNASFAKHLAITAVTGEIDGKKEISAIIVPTNAPGFTVIDNYEKMGLNSSNTTELVLEDVSVPVENLLGKRGEGFRQFLITLDGGRIGIGAMAVGIAQGAYEKALAYAKERKQFGKSISSFQAIQFKLADMAMKIELARNMVYKAAWLKDQGRPFSKEAAMCKLYASEICMEVTDQAVQIHGGYGYMREYHVERMMRDAKLLEIGEGTSEVQRMVISRLIGC</sequence>
<name>A0ABW8RD72_9BACI</name>
<evidence type="ECO:0000256" key="2">
    <source>
        <dbReference type="ARBA" id="ARBA00009347"/>
    </source>
</evidence>
<dbReference type="InterPro" id="IPR037069">
    <property type="entry name" value="AcylCoA_DH/ox_N_sf"/>
</dbReference>
<dbReference type="SUPFAM" id="SSF47203">
    <property type="entry name" value="Acyl-CoA dehydrogenase C-terminal domain-like"/>
    <property type="match status" value="1"/>
</dbReference>
<comment type="similarity">
    <text evidence="2 5">Belongs to the acyl-CoA dehydrogenase family.</text>
</comment>
<dbReference type="EMBL" id="JBJHQH010000004">
    <property type="protein sequence ID" value="MFK9091428.1"/>
    <property type="molecule type" value="Genomic_DNA"/>
</dbReference>
<evidence type="ECO:0000313" key="9">
    <source>
        <dbReference type="EMBL" id="MFK9091428.1"/>
    </source>
</evidence>
<dbReference type="PANTHER" id="PTHR43884">
    <property type="entry name" value="ACYL-COA DEHYDROGENASE"/>
    <property type="match status" value="1"/>
</dbReference>
<comment type="cofactor">
    <cofactor evidence="1 5">
        <name>FAD</name>
        <dbReference type="ChEBI" id="CHEBI:57692"/>
    </cofactor>
</comment>
<evidence type="ECO:0000259" key="7">
    <source>
        <dbReference type="Pfam" id="PF02770"/>
    </source>
</evidence>
<dbReference type="InterPro" id="IPR046373">
    <property type="entry name" value="Acyl-CoA_Oxase/DH_mid-dom_sf"/>
</dbReference>
<dbReference type="Gene3D" id="2.40.110.10">
    <property type="entry name" value="Butyryl-CoA Dehydrogenase, subunit A, domain 2"/>
    <property type="match status" value="1"/>
</dbReference>
<dbReference type="PIRSF" id="PIRSF016578">
    <property type="entry name" value="HsaA"/>
    <property type="match status" value="1"/>
</dbReference>
<gene>
    <name evidence="9" type="ORF">ACJEBI_08030</name>
</gene>
<dbReference type="PROSITE" id="PS00073">
    <property type="entry name" value="ACYL_COA_DH_2"/>
    <property type="match status" value="1"/>
</dbReference>
<dbReference type="Pfam" id="PF00441">
    <property type="entry name" value="Acyl-CoA_dh_1"/>
    <property type="match status" value="1"/>
</dbReference>
<dbReference type="InterPro" id="IPR013786">
    <property type="entry name" value="AcylCoA_DH/ox_N"/>
</dbReference>
<dbReference type="InterPro" id="IPR006089">
    <property type="entry name" value="Acyl-CoA_DH_CS"/>
</dbReference>
<dbReference type="InterPro" id="IPR006091">
    <property type="entry name" value="Acyl-CoA_Oxase/DH_mid-dom"/>
</dbReference>
<dbReference type="InterPro" id="IPR009075">
    <property type="entry name" value="AcylCo_DH/oxidase_C"/>
</dbReference>
<keyword evidence="5" id="KW-0560">Oxidoreductase</keyword>
<keyword evidence="10" id="KW-1185">Reference proteome</keyword>
<dbReference type="InterPro" id="IPR036250">
    <property type="entry name" value="AcylCo_DH-like_C"/>
</dbReference>
<feature type="domain" description="Acyl-CoA dehydrogenase/oxidase N-terminal" evidence="8">
    <location>
        <begin position="6"/>
        <end position="118"/>
    </location>
</feature>